<sequence>MAAIICWLFYRKQKHELKNSAAIVIVLPFVLAILIVFKQALHLNQTIQEATFIFYHISG</sequence>
<accession>A0ABR4Y252</accession>
<keyword evidence="1" id="KW-0472">Membrane</keyword>
<evidence type="ECO:0000256" key="1">
    <source>
        <dbReference type="SAM" id="Phobius"/>
    </source>
</evidence>
<keyword evidence="1" id="KW-1133">Transmembrane helix</keyword>
<comment type="caution">
    <text evidence="2">The sequence shown here is derived from an EMBL/GenBank/DDBJ whole genome shotgun (WGS) entry which is preliminary data.</text>
</comment>
<keyword evidence="3" id="KW-1185">Reference proteome</keyword>
<evidence type="ECO:0000313" key="2">
    <source>
        <dbReference type="EMBL" id="KGR87542.1"/>
    </source>
</evidence>
<reference evidence="2 3" key="1">
    <citation type="submission" date="2014-02" db="EMBL/GenBank/DDBJ databases">
        <title>Draft genome sequence of Lysinibacillus boronitolerans NBRC 103108.</title>
        <authorList>
            <person name="Zhang F."/>
            <person name="Wang G."/>
            <person name="Zhang L."/>
        </authorList>
    </citation>
    <scope>NUCLEOTIDE SEQUENCE [LARGE SCALE GENOMIC DNA]</scope>
    <source>
        <strain evidence="2 3">NBRC 103108</strain>
    </source>
</reference>
<dbReference type="EMBL" id="JPVR01000066">
    <property type="protein sequence ID" value="KGR87542.1"/>
    <property type="molecule type" value="Genomic_DNA"/>
</dbReference>
<evidence type="ECO:0000313" key="3">
    <source>
        <dbReference type="Proteomes" id="UP000030487"/>
    </source>
</evidence>
<name>A0ABR4Y252_9BACI</name>
<proteinExistence type="predicted"/>
<organism evidence="2 3">
    <name type="scientific">Lysinibacillus boronitolerans JCM 21713 = 10a = NBRC 103108</name>
    <dbReference type="NCBI Taxonomy" id="1294264"/>
    <lineage>
        <taxon>Bacteria</taxon>
        <taxon>Bacillati</taxon>
        <taxon>Bacillota</taxon>
        <taxon>Bacilli</taxon>
        <taxon>Bacillales</taxon>
        <taxon>Bacillaceae</taxon>
        <taxon>Lysinibacillus</taxon>
    </lineage>
</organism>
<gene>
    <name evidence="2" type="ORF">CD31_06785</name>
</gene>
<keyword evidence="1" id="KW-0812">Transmembrane</keyword>
<protein>
    <submittedName>
        <fullName evidence="2">Uncharacterized protein</fullName>
    </submittedName>
</protein>
<dbReference type="Proteomes" id="UP000030487">
    <property type="component" value="Unassembled WGS sequence"/>
</dbReference>
<feature type="transmembrane region" description="Helical" evidence="1">
    <location>
        <begin position="21"/>
        <end position="41"/>
    </location>
</feature>